<dbReference type="InterPro" id="IPR045162">
    <property type="entry name" value="Vps15-like"/>
</dbReference>
<protein>
    <submittedName>
        <fullName evidence="1">Uncharacterized protein</fullName>
    </submittedName>
</protein>
<comment type="caution">
    <text evidence="1">The sequence shown here is derived from an EMBL/GenBank/DDBJ whole genome shotgun (WGS) entry which is preliminary data.</text>
</comment>
<gene>
    <name evidence="1" type="ORF">EST38_g11141</name>
</gene>
<dbReference type="EMBL" id="SDEE01000658">
    <property type="protein sequence ID" value="RXW14716.1"/>
    <property type="molecule type" value="Genomic_DNA"/>
</dbReference>
<dbReference type="STRING" id="2316362.A0A4Q2D7Y7"/>
<dbReference type="GO" id="GO:0071561">
    <property type="term" value="C:nucleus-vacuole junction"/>
    <property type="evidence" value="ECO:0007669"/>
    <property type="project" value="TreeGrafter"/>
</dbReference>
<dbReference type="GO" id="GO:0034272">
    <property type="term" value="C:phosphatidylinositol 3-kinase complex, class III, type II"/>
    <property type="evidence" value="ECO:0007669"/>
    <property type="project" value="TreeGrafter"/>
</dbReference>
<accession>A0A4Q2D7Y7</accession>
<proteinExistence type="predicted"/>
<dbReference type="GO" id="GO:0045324">
    <property type="term" value="P:late endosome to vacuole transport"/>
    <property type="evidence" value="ECO:0007669"/>
    <property type="project" value="InterPro"/>
</dbReference>
<dbReference type="GO" id="GO:0006623">
    <property type="term" value="P:protein targeting to vacuole"/>
    <property type="evidence" value="ECO:0007669"/>
    <property type="project" value="TreeGrafter"/>
</dbReference>
<keyword evidence="2" id="KW-1185">Reference proteome</keyword>
<dbReference type="GO" id="GO:0016236">
    <property type="term" value="P:macroautophagy"/>
    <property type="evidence" value="ECO:0007669"/>
    <property type="project" value="InterPro"/>
</dbReference>
<name>A0A4Q2D7Y7_9AGAR</name>
<dbReference type="GO" id="GO:0005770">
    <property type="term" value="C:late endosome"/>
    <property type="evidence" value="ECO:0007669"/>
    <property type="project" value="TreeGrafter"/>
</dbReference>
<dbReference type="PANTHER" id="PTHR17583:SF0">
    <property type="entry name" value="PHOSPHOINOSITIDE 3-KINASE REGULATORY SUBUNIT 4"/>
    <property type="match status" value="1"/>
</dbReference>
<dbReference type="GO" id="GO:0034271">
    <property type="term" value="C:phosphatidylinositol 3-kinase complex, class III, type I"/>
    <property type="evidence" value="ECO:0007669"/>
    <property type="project" value="TreeGrafter"/>
</dbReference>
<organism evidence="1 2">
    <name type="scientific">Candolleomyces aberdarensis</name>
    <dbReference type="NCBI Taxonomy" id="2316362"/>
    <lineage>
        <taxon>Eukaryota</taxon>
        <taxon>Fungi</taxon>
        <taxon>Dikarya</taxon>
        <taxon>Basidiomycota</taxon>
        <taxon>Agaricomycotina</taxon>
        <taxon>Agaricomycetes</taxon>
        <taxon>Agaricomycetidae</taxon>
        <taxon>Agaricales</taxon>
        <taxon>Agaricineae</taxon>
        <taxon>Psathyrellaceae</taxon>
        <taxon>Candolleomyces</taxon>
    </lineage>
</organism>
<dbReference type="OrthoDB" id="242910at2759"/>
<dbReference type="AlphaFoldDB" id="A0A4Q2D7Y7"/>
<evidence type="ECO:0000313" key="2">
    <source>
        <dbReference type="Proteomes" id="UP000290288"/>
    </source>
</evidence>
<evidence type="ECO:0000313" key="1">
    <source>
        <dbReference type="EMBL" id="RXW14716.1"/>
    </source>
</evidence>
<sequence>MGNTHSGSTFTRAASAIDSLATDLGPDVVHEKSVGNSSFLKTVKYKHRNGYLVIKISTKPDPGLSLRAALGVDKGLLIDIPNVYNNQGVAATEQAGYIIQQWIASNLYD</sequence>
<dbReference type="Proteomes" id="UP000290288">
    <property type="component" value="Unassembled WGS sequence"/>
</dbReference>
<dbReference type="GO" id="GO:0004674">
    <property type="term" value="F:protein serine/threonine kinase activity"/>
    <property type="evidence" value="ECO:0007669"/>
    <property type="project" value="InterPro"/>
</dbReference>
<dbReference type="PANTHER" id="PTHR17583">
    <property type="entry name" value="PHOSPHOINOSITIDE 3-KINASE REGULATORY SUBUNIT 4"/>
    <property type="match status" value="1"/>
</dbReference>
<reference evidence="1 2" key="1">
    <citation type="submission" date="2019-01" db="EMBL/GenBank/DDBJ databases">
        <title>Draft genome sequence of Psathyrella aberdarensis IHI B618.</title>
        <authorList>
            <person name="Buettner E."/>
            <person name="Kellner H."/>
        </authorList>
    </citation>
    <scope>NUCLEOTIDE SEQUENCE [LARGE SCALE GENOMIC DNA]</scope>
    <source>
        <strain evidence="1 2">IHI B618</strain>
    </source>
</reference>